<organism evidence="2 3">
    <name type="scientific">Kalanchoe fedtschenkoi</name>
    <name type="common">Lavender scallops</name>
    <name type="synonym">South American air plant</name>
    <dbReference type="NCBI Taxonomy" id="63787"/>
    <lineage>
        <taxon>Eukaryota</taxon>
        <taxon>Viridiplantae</taxon>
        <taxon>Streptophyta</taxon>
        <taxon>Embryophyta</taxon>
        <taxon>Tracheophyta</taxon>
        <taxon>Spermatophyta</taxon>
        <taxon>Magnoliopsida</taxon>
        <taxon>eudicotyledons</taxon>
        <taxon>Gunneridae</taxon>
        <taxon>Pentapetalae</taxon>
        <taxon>Saxifragales</taxon>
        <taxon>Crassulaceae</taxon>
        <taxon>Kalanchoe</taxon>
    </lineage>
</organism>
<feature type="region of interest" description="Disordered" evidence="1">
    <location>
        <begin position="12"/>
        <end position="31"/>
    </location>
</feature>
<reference evidence="2" key="1">
    <citation type="submission" date="2021-01" db="UniProtKB">
        <authorList>
            <consortium name="EnsemblPlants"/>
        </authorList>
    </citation>
    <scope>IDENTIFICATION</scope>
</reference>
<sequence length="92" mass="10191">MLQSVHICSRNRRPVPVPRRGSGKRAKRATKKDQGILNLHSLLPQPHHLPACVGLGHCPGFGLGLRRATASWFSPYICVDNCTTVYVLDKCM</sequence>
<accession>A0A7N0U391</accession>
<keyword evidence="3" id="KW-1185">Reference proteome</keyword>
<dbReference type="AlphaFoldDB" id="A0A7N0U391"/>
<proteinExistence type="predicted"/>
<evidence type="ECO:0000313" key="3">
    <source>
        <dbReference type="Proteomes" id="UP000594263"/>
    </source>
</evidence>
<dbReference type="Gramene" id="Kaladp0053s0010.1.v1.1">
    <property type="protein sequence ID" value="Kaladp0053s0010.1.v1.1"/>
    <property type="gene ID" value="Kaladp0053s0010.v1.1"/>
</dbReference>
<evidence type="ECO:0000256" key="1">
    <source>
        <dbReference type="SAM" id="MobiDB-lite"/>
    </source>
</evidence>
<name>A0A7N0U391_KALFE</name>
<evidence type="ECO:0000313" key="2">
    <source>
        <dbReference type="EnsemblPlants" id="Kaladp0053s0010.1.v1.1"/>
    </source>
</evidence>
<dbReference type="Proteomes" id="UP000594263">
    <property type="component" value="Unplaced"/>
</dbReference>
<dbReference type="EnsemblPlants" id="Kaladp0053s0010.1.v1.1">
    <property type="protein sequence ID" value="Kaladp0053s0010.1.v1.1"/>
    <property type="gene ID" value="Kaladp0053s0010.v1.1"/>
</dbReference>
<feature type="compositionally biased region" description="Basic residues" evidence="1">
    <location>
        <begin position="21"/>
        <end position="30"/>
    </location>
</feature>
<protein>
    <submittedName>
        <fullName evidence="2">Uncharacterized protein</fullName>
    </submittedName>
</protein>